<evidence type="ECO:0000256" key="2">
    <source>
        <dbReference type="ARBA" id="ARBA00022676"/>
    </source>
</evidence>
<name>A0A5D6WGY5_9FIRM</name>
<evidence type="ECO:0000313" key="8">
    <source>
        <dbReference type="Proteomes" id="UP000322783"/>
    </source>
</evidence>
<evidence type="ECO:0000256" key="3">
    <source>
        <dbReference type="ARBA" id="ARBA00022679"/>
    </source>
</evidence>
<evidence type="ECO:0000256" key="6">
    <source>
        <dbReference type="ARBA" id="ARBA00023136"/>
    </source>
</evidence>
<comment type="subcellular location">
    <subcellularLocation>
        <location evidence="1">Membrane</location>
        <topology evidence="1">Single-pass membrane protein</topology>
    </subcellularLocation>
</comment>
<dbReference type="InterPro" id="IPR008166">
    <property type="entry name" value="Glyco_transf_92"/>
</dbReference>
<evidence type="ECO:0000313" key="7">
    <source>
        <dbReference type="EMBL" id="TYZ27781.1"/>
    </source>
</evidence>
<dbReference type="PANTHER" id="PTHR21461:SF69">
    <property type="entry name" value="GLYCOSYLTRANSFERASE FAMILY 92 PROTEIN"/>
    <property type="match status" value="1"/>
</dbReference>
<keyword evidence="5" id="KW-1133">Transmembrane helix</keyword>
<dbReference type="GO" id="GO:0005737">
    <property type="term" value="C:cytoplasm"/>
    <property type="evidence" value="ECO:0007669"/>
    <property type="project" value="TreeGrafter"/>
</dbReference>
<accession>A0A5D6WGY5</accession>
<protein>
    <submittedName>
        <fullName evidence="7">Glycosyltransferase family 92 protein</fullName>
    </submittedName>
</protein>
<dbReference type="EMBL" id="VTOZ01000022">
    <property type="protein sequence ID" value="TYZ27781.1"/>
    <property type="molecule type" value="Genomic_DNA"/>
</dbReference>
<organism evidence="7 8">
    <name type="scientific">Selenomonas caprae</name>
    <dbReference type="NCBI Taxonomy" id="2606905"/>
    <lineage>
        <taxon>Bacteria</taxon>
        <taxon>Bacillati</taxon>
        <taxon>Bacillota</taxon>
        <taxon>Negativicutes</taxon>
        <taxon>Selenomonadales</taxon>
        <taxon>Selenomonadaceae</taxon>
        <taxon>Selenomonas</taxon>
    </lineage>
</organism>
<evidence type="ECO:0000256" key="4">
    <source>
        <dbReference type="ARBA" id="ARBA00022692"/>
    </source>
</evidence>
<sequence>MLIVGMKHWQMYGTKYSLEIFLVVIDRERQSMEFRESKYLIFDTPKKLSIKFIIKWILAKVASPYYKVMYWWTAPKIRQKKYTVSICAIFRDEGAYLKEWLEYHLLIGVDHFYLYNNFSKDNYLEILNPYIEKGVVTLTDWPIPQGQMAAFADCAEKYSEETNWIGYIDLDEYVVPNHDNNIKDLLAKFTKRPLVLIYWLYFTSSGHLYRNNENLLTEDFTVCWKKYADIGKLFFNTAYDYADDLPRNQHMHHRWARVGNHVLPPVNVFDKVCAWGENPVPTDDMPAQINHYVIKSYQEYGEKKKRGGGVHKDMHDEQYFWEHELMSAKADYHIFKYIILLKKKLNGYK</sequence>
<dbReference type="InterPro" id="IPR029044">
    <property type="entry name" value="Nucleotide-diphossugar_trans"/>
</dbReference>
<keyword evidence="2" id="KW-0328">Glycosyltransferase</keyword>
<keyword evidence="4" id="KW-0812">Transmembrane</keyword>
<dbReference type="AlphaFoldDB" id="A0A5D6WGY5"/>
<keyword evidence="3 7" id="KW-0808">Transferase</keyword>
<keyword evidence="6" id="KW-0472">Membrane</keyword>
<evidence type="ECO:0000256" key="5">
    <source>
        <dbReference type="ARBA" id="ARBA00022989"/>
    </source>
</evidence>
<comment type="caution">
    <text evidence="7">The sequence shown here is derived from an EMBL/GenBank/DDBJ whole genome shotgun (WGS) entry which is preliminary data.</text>
</comment>
<gene>
    <name evidence="7" type="ORF">FZ041_10430</name>
</gene>
<dbReference type="GO" id="GO:0016757">
    <property type="term" value="F:glycosyltransferase activity"/>
    <property type="evidence" value="ECO:0007669"/>
    <property type="project" value="UniProtKB-KW"/>
</dbReference>
<dbReference type="Pfam" id="PF01697">
    <property type="entry name" value="Glyco_transf_92"/>
    <property type="match status" value="1"/>
</dbReference>
<dbReference type="Proteomes" id="UP000322783">
    <property type="component" value="Unassembled WGS sequence"/>
</dbReference>
<dbReference type="PANTHER" id="PTHR21461">
    <property type="entry name" value="GLYCOSYLTRANSFERASE FAMILY 92 PROTEIN"/>
    <property type="match status" value="1"/>
</dbReference>
<reference evidence="7 8" key="1">
    <citation type="submission" date="2019-08" db="EMBL/GenBank/DDBJ databases">
        <title>Selenomonas sp. mPRGC5 and Selenomonas sp. mPRGC8 isolated from ruminal fluid of dairy goat (Capra hircus).</title>
        <authorList>
            <person name="Poothong S."/>
            <person name="Nuengjamnong C."/>
            <person name="Tanasupawat S."/>
        </authorList>
    </citation>
    <scope>NUCLEOTIDE SEQUENCE [LARGE SCALE GENOMIC DNA]</scope>
    <source>
        <strain evidence="8">mPRGC8</strain>
    </source>
</reference>
<dbReference type="SUPFAM" id="SSF53448">
    <property type="entry name" value="Nucleotide-diphospho-sugar transferases"/>
    <property type="match status" value="1"/>
</dbReference>
<dbReference type="GO" id="GO:0016020">
    <property type="term" value="C:membrane"/>
    <property type="evidence" value="ECO:0007669"/>
    <property type="project" value="UniProtKB-SubCell"/>
</dbReference>
<evidence type="ECO:0000256" key="1">
    <source>
        <dbReference type="ARBA" id="ARBA00004167"/>
    </source>
</evidence>
<proteinExistence type="predicted"/>
<keyword evidence="8" id="KW-1185">Reference proteome</keyword>